<feature type="non-terminal residue" evidence="1">
    <location>
        <position position="1"/>
    </location>
</feature>
<reference evidence="1" key="1">
    <citation type="submission" date="2021-01" db="EMBL/GenBank/DDBJ databases">
        <authorList>
            <consortium name="Genoscope - CEA"/>
            <person name="William W."/>
        </authorList>
    </citation>
    <scope>NUCLEOTIDE SEQUENCE</scope>
</reference>
<organism evidence="1">
    <name type="scientific">Brassica napus</name>
    <name type="common">Rape</name>
    <dbReference type="NCBI Taxonomy" id="3708"/>
    <lineage>
        <taxon>Eukaryota</taxon>
        <taxon>Viridiplantae</taxon>
        <taxon>Streptophyta</taxon>
        <taxon>Embryophyta</taxon>
        <taxon>Tracheophyta</taxon>
        <taxon>Spermatophyta</taxon>
        <taxon>Magnoliopsida</taxon>
        <taxon>eudicotyledons</taxon>
        <taxon>Gunneridae</taxon>
        <taxon>Pentapetalae</taxon>
        <taxon>rosids</taxon>
        <taxon>malvids</taxon>
        <taxon>Brassicales</taxon>
        <taxon>Brassicaceae</taxon>
        <taxon>Brassiceae</taxon>
        <taxon>Brassica</taxon>
    </lineage>
</organism>
<gene>
    <name evidence="1" type="ORF">DARMORV10_C05P26850.1</name>
</gene>
<sequence>SYPIFSCLSLSPFLKKTNPKSIRLYVKTHFVLCNFRGNHRPMSVRATEPYYILKIKAKEGSD</sequence>
<evidence type="ECO:0000313" key="1">
    <source>
        <dbReference type="EMBL" id="CAF1928496.1"/>
    </source>
</evidence>
<proteinExistence type="predicted"/>
<accession>A0A816LA28</accession>
<name>A0A816LA28_BRANA</name>
<dbReference type="Proteomes" id="UP001295469">
    <property type="component" value="Chromosome C05"/>
</dbReference>
<dbReference type="AlphaFoldDB" id="A0A816LA28"/>
<protein>
    <submittedName>
        <fullName evidence="1">(rape) hypothetical protein</fullName>
    </submittedName>
</protein>
<dbReference type="EMBL" id="HG994369">
    <property type="protein sequence ID" value="CAF1928496.1"/>
    <property type="molecule type" value="Genomic_DNA"/>
</dbReference>